<protein>
    <submittedName>
        <fullName evidence="3">Uncharacterized protein</fullName>
    </submittedName>
</protein>
<keyword evidence="2" id="KW-0812">Transmembrane</keyword>
<evidence type="ECO:0000256" key="2">
    <source>
        <dbReference type="SAM" id="Phobius"/>
    </source>
</evidence>
<dbReference type="EMBL" id="VWPH01000014">
    <property type="protein sequence ID" value="KAA5828820.1"/>
    <property type="molecule type" value="Genomic_DNA"/>
</dbReference>
<dbReference type="RefSeq" id="WP_150069740.1">
    <property type="nucleotide sequence ID" value="NZ_JBEPDJ010000007.1"/>
</dbReference>
<sequence>MIGRVTNAESRSDVLSDTPVRAWILPTVIGVSGAVGTSLLIVLLGMLVPVLAAAPFYWAERRTEQQQLQGQGGETEQPAGSDD</sequence>
<organism evidence="3 4">
    <name type="scientific">Saccharopolyspora hirsuta</name>
    <dbReference type="NCBI Taxonomy" id="1837"/>
    <lineage>
        <taxon>Bacteria</taxon>
        <taxon>Bacillati</taxon>
        <taxon>Actinomycetota</taxon>
        <taxon>Actinomycetes</taxon>
        <taxon>Pseudonocardiales</taxon>
        <taxon>Pseudonocardiaceae</taxon>
        <taxon>Saccharopolyspora</taxon>
    </lineage>
</organism>
<keyword evidence="2" id="KW-1133">Transmembrane helix</keyword>
<keyword evidence="2" id="KW-0472">Membrane</keyword>
<evidence type="ECO:0000256" key="1">
    <source>
        <dbReference type="SAM" id="MobiDB-lite"/>
    </source>
</evidence>
<name>A0A5M7BJ71_SACHI</name>
<feature type="compositionally biased region" description="Low complexity" evidence="1">
    <location>
        <begin position="65"/>
        <end position="77"/>
    </location>
</feature>
<accession>A0A5M7BJ71</accession>
<dbReference type="Proteomes" id="UP000323946">
    <property type="component" value="Unassembled WGS sequence"/>
</dbReference>
<keyword evidence="4" id="KW-1185">Reference proteome</keyword>
<proteinExistence type="predicted"/>
<evidence type="ECO:0000313" key="3">
    <source>
        <dbReference type="EMBL" id="KAA5828820.1"/>
    </source>
</evidence>
<dbReference type="AlphaFoldDB" id="A0A5M7BJ71"/>
<comment type="caution">
    <text evidence="3">The sequence shown here is derived from an EMBL/GenBank/DDBJ whole genome shotgun (WGS) entry which is preliminary data.</text>
</comment>
<feature type="region of interest" description="Disordered" evidence="1">
    <location>
        <begin position="64"/>
        <end position="83"/>
    </location>
</feature>
<evidence type="ECO:0000313" key="4">
    <source>
        <dbReference type="Proteomes" id="UP000323946"/>
    </source>
</evidence>
<feature type="transmembrane region" description="Helical" evidence="2">
    <location>
        <begin position="23"/>
        <end position="52"/>
    </location>
</feature>
<gene>
    <name evidence="3" type="ORF">F1721_27755</name>
</gene>
<reference evidence="3 4" key="1">
    <citation type="submission" date="2019-09" db="EMBL/GenBank/DDBJ databases">
        <title>Draft genome sequence of the thermophilic Saccharopolyspora hirsuta VKM Ac-666T.</title>
        <authorList>
            <person name="Lobastova T.G."/>
            <person name="Fokina V."/>
            <person name="Bragin E.Y."/>
            <person name="Shtratnikova V.Y."/>
            <person name="Starodumova I.P."/>
            <person name="Tarlachkov S.V."/>
            <person name="Donova M.V."/>
        </authorList>
    </citation>
    <scope>NUCLEOTIDE SEQUENCE [LARGE SCALE GENOMIC DNA]</scope>
    <source>
        <strain evidence="3 4">VKM Ac-666</strain>
    </source>
</reference>